<gene>
    <name evidence="2" type="ORF">I5L03_06510</name>
</gene>
<feature type="domain" description="Fe/B12 periplasmic-binding" evidence="1">
    <location>
        <begin position="20"/>
        <end position="212"/>
    </location>
</feature>
<keyword evidence="3" id="KW-1185">Reference proteome</keyword>
<evidence type="ECO:0000313" key="2">
    <source>
        <dbReference type="EMBL" id="MBH5322235.1"/>
    </source>
</evidence>
<dbReference type="EMBL" id="JAEANY010000002">
    <property type="protein sequence ID" value="MBH5322235.1"/>
    <property type="molecule type" value="Genomic_DNA"/>
</dbReference>
<accession>A0ABS0N2N8</accession>
<evidence type="ECO:0000259" key="1">
    <source>
        <dbReference type="Pfam" id="PF01497"/>
    </source>
</evidence>
<dbReference type="InterPro" id="IPR050902">
    <property type="entry name" value="ABC_Transporter_SBP"/>
</dbReference>
<comment type="caution">
    <text evidence="2">The sequence shown here is derived from an EMBL/GenBank/DDBJ whole genome shotgun (WGS) entry which is preliminary data.</text>
</comment>
<dbReference type="Pfam" id="PF01497">
    <property type="entry name" value="Peripla_BP_2"/>
    <property type="match status" value="1"/>
</dbReference>
<name>A0ABS0N2N8_9SPHN</name>
<organism evidence="2 3">
    <name type="scientific">Aurantiacibacter sediminis</name>
    <dbReference type="NCBI Taxonomy" id="2793064"/>
    <lineage>
        <taxon>Bacteria</taxon>
        <taxon>Pseudomonadati</taxon>
        <taxon>Pseudomonadota</taxon>
        <taxon>Alphaproteobacteria</taxon>
        <taxon>Sphingomonadales</taxon>
        <taxon>Erythrobacteraceae</taxon>
        <taxon>Aurantiacibacter</taxon>
    </lineage>
</organism>
<dbReference type="PANTHER" id="PTHR30535:SF34">
    <property type="entry name" value="MOLYBDATE-BINDING PROTEIN MOLA"/>
    <property type="match status" value="1"/>
</dbReference>
<sequence length="259" mass="27204">MLAGCAQPETERASAEHPTIVSLNPCADAILAEITAPGQLLAISHYSHDPSASSMLAEDAARYASRGGTAEEVIALAPDMVVGDIFMAPATRRAFEQAGIHVETIGIVSTLEESIAQIEGLGEATGNSTAAAEMSSALETQWTEFGWQGERIPALLIQQGDIVPGEQSLAHAMLEHAGFSSLSAARGLGQGAYLPLEQVLADPPQVVIAAGDTRMLEHPVLGELSGVERHNLDSSLLYCGGPTIPRALEHLLEIRRQVG</sequence>
<dbReference type="PANTHER" id="PTHR30535">
    <property type="entry name" value="VITAMIN B12-BINDING PROTEIN"/>
    <property type="match status" value="1"/>
</dbReference>
<dbReference type="Proteomes" id="UP000602442">
    <property type="component" value="Unassembled WGS sequence"/>
</dbReference>
<dbReference type="Gene3D" id="3.40.50.1980">
    <property type="entry name" value="Nitrogenase molybdenum iron protein domain"/>
    <property type="match status" value="2"/>
</dbReference>
<reference evidence="2 3" key="1">
    <citation type="submission" date="2020-11" db="EMBL/GenBank/DDBJ databases">
        <title>Erythrobacter sediminis sp. nov., a marine bacterium from a tidal flat of Garorim Bay.</title>
        <authorList>
            <person name="Kim D."/>
            <person name="Yoo Y."/>
            <person name="Kim J.-J."/>
        </authorList>
    </citation>
    <scope>NUCLEOTIDE SEQUENCE [LARGE SCALE GENOMIC DNA]</scope>
    <source>
        <strain evidence="2 3">JGD-13</strain>
    </source>
</reference>
<evidence type="ECO:0000313" key="3">
    <source>
        <dbReference type="Proteomes" id="UP000602442"/>
    </source>
</evidence>
<proteinExistence type="predicted"/>
<dbReference type="SUPFAM" id="SSF53807">
    <property type="entry name" value="Helical backbone' metal receptor"/>
    <property type="match status" value="1"/>
</dbReference>
<protein>
    <submittedName>
        <fullName evidence="2">ABC transporter substrate-binding protein</fullName>
    </submittedName>
</protein>
<dbReference type="InterPro" id="IPR002491">
    <property type="entry name" value="ABC_transptr_periplasmic_BD"/>
</dbReference>